<protein>
    <submittedName>
        <fullName evidence="5">Indolepyruvate oxidoreductase</fullName>
    </submittedName>
</protein>
<evidence type="ECO:0000256" key="1">
    <source>
        <dbReference type="ARBA" id="ARBA00023002"/>
    </source>
</evidence>
<feature type="domain" description="Pyruvate/ketoisovalerate oxidoreductase catalytic" evidence="3">
    <location>
        <begin position="21"/>
        <end position="212"/>
    </location>
</feature>
<name>A0A5A7MZM0_9PROT</name>
<evidence type="ECO:0000313" key="5">
    <source>
        <dbReference type="EMBL" id="GER00550.1"/>
    </source>
</evidence>
<dbReference type="InterPro" id="IPR052198">
    <property type="entry name" value="IorB_Oxidoreductase"/>
</dbReference>
<dbReference type="InterPro" id="IPR019752">
    <property type="entry name" value="Pyrv/ketoisovalerate_OxRed_cat"/>
</dbReference>
<dbReference type="Pfam" id="PF20169">
    <property type="entry name" value="DUF6537"/>
    <property type="match status" value="1"/>
</dbReference>
<feature type="region of interest" description="Disordered" evidence="2">
    <location>
        <begin position="220"/>
        <end position="241"/>
    </location>
</feature>
<evidence type="ECO:0000259" key="4">
    <source>
        <dbReference type="Pfam" id="PF20169"/>
    </source>
</evidence>
<dbReference type="GO" id="GO:0016903">
    <property type="term" value="F:oxidoreductase activity, acting on the aldehyde or oxo group of donors"/>
    <property type="evidence" value="ECO:0007669"/>
    <property type="project" value="InterPro"/>
</dbReference>
<keyword evidence="5" id="KW-0670">Pyruvate</keyword>
<evidence type="ECO:0000259" key="3">
    <source>
        <dbReference type="Pfam" id="PF01558"/>
    </source>
</evidence>
<dbReference type="NCBIfam" id="NF006179">
    <property type="entry name" value="PRK08312.1"/>
    <property type="match status" value="1"/>
</dbReference>
<dbReference type="Proteomes" id="UP000325187">
    <property type="component" value="Unassembled WGS sequence"/>
</dbReference>
<comment type="caution">
    <text evidence="5">The sequence shown here is derived from an EMBL/GenBank/DDBJ whole genome shotgun (WGS) entry which is preliminary data.</text>
</comment>
<dbReference type="Pfam" id="PF01558">
    <property type="entry name" value="POR"/>
    <property type="match status" value="1"/>
</dbReference>
<dbReference type="SUPFAM" id="SSF53323">
    <property type="entry name" value="Pyruvate-ferredoxin oxidoreductase, PFOR, domain III"/>
    <property type="match status" value="1"/>
</dbReference>
<evidence type="ECO:0000256" key="2">
    <source>
        <dbReference type="SAM" id="MobiDB-lite"/>
    </source>
</evidence>
<dbReference type="PANTHER" id="PTHR43854:SF1">
    <property type="entry name" value="INDOLEPYRUVATE OXIDOREDUCTASE SUBUNIT IORB"/>
    <property type="match status" value="1"/>
</dbReference>
<dbReference type="PANTHER" id="PTHR43854">
    <property type="entry name" value="INDOLEPYRUVATE OXIDOREDUCTASE SUBUNIT IORB"/>
    <property type="match status" value="1"/>
</dbReference>
<keyword evidence="1" id="KW-0560">Oxidoreductase</keyword>
<evidence type="ECO:0000313" key="6">
    <source>
        <dbReference type="Proteomes" id="UP000325187"/>
    </source>
</evidence>
<gene>
    <name evidence="5" type="ORF">JCM17845_11730</name>
</gene>
<organism evidence="5 6">
    <name type="scientific">Iodidimonas gelatinilytica</name>
    <dbReference type="NCBI Taxonomy" id="1236966"/>
    <lineage>
        <taxon>Bacteria</taxon>
        <taxon>Pseudomonadati</taxon>
        <taxon>Pseudomonadota</taxon>
        <taxon>Alphaproteobacteria</taxon>
        <taxon>Iodidimonadales</taxon>
        <taxon>Iodidimonadaceae</taxon>
        <taxon>Iodidimonas</taxon>
    </lineage>
</organism>
<accession>A0A5A7MZM0</accession>
<dbReference type="RefSeq" id="WP_210432344.1">
    <property type="nucleotide sequence ID" value="NZ_BKCM01000005.1"/>
</dbReference>
<dbReference type="InterPro" id="IPR002869">
    <property type="entry name" value="Pyrv_flavodox_OxRed_cen"/>
</dbReference>
<reference evidence="5 6" key="1">
    <citation type="submission" date="2019-09" db="EMBL/GenBank/DDBJ databases">
        <title>NBRP : Genome information of microbial organism related human and environment.</title>
        <authorList>
            <person name="Hattori M."/>
            <person name="Oshima K."/>
            <person name="Inaba H."/>
            <person name="Suda W."/>
            <person name="Sakamoto M."/>
            <person name="Iino T."/>
            <person name="Kitahara M."/>
            <person name="Oshida Y."/>
            <person name="Iida T."/>
            <person name="Kudo T."/>
            <person name="Itoh T."/>
            <person name="Ohkuma M."/>
        </authorList>
    </citation>
    <scope>NUCLEOTIDE SEQUENCE [LARGE SCALE GENOMIC DNA]</scope>
    <source>
        <strain evidence="5 6">Mie-1</strain>
    </source>
</reference>
<dbReference type="Gene3D" id="3.40.920.10">
    <property type="entry name" value="Pyruvate-ferredoxin oxidoreductase, PFOR, domain III"/>
    <property type="match status" value="1"/>
</dbReference>
<keyword evidence="6" id="KW-1185">Reference proteome</keyword>
<sequence>MPFDPMKNGPRPITLAISALGGQGGGVLSGWIVKMAERCGYLAQYTSVPGVAQRTGATIYYLELFPHEEAKKAGRPPVLALMPMPGDVDIVIASELMEAGRAVSRGFVTADRTTLIASTHRDYAISEKAAMGDGTADAQTVLEAIRAHAKHLVAFDMKASAEAVGSVISSSLFGALAGAGALPFPREAYEDTLREGGRMLEANLAAFDAAYDLARKNVAGGAHGAEPSPSSPLPHQSQLQSASLALAEGKPAAVRDMLNRIPAELPPAVHDLAVEGARRCVDYQDLAYAGLYLDRLALVARSDDGARGFQLSGVVARQLALWMSYEDTIRVADLKTRTSRFDRARKEVRAKPDQIVYLTEFMHPRVREIADSLPAPLGHMVLDTPWINKFVGRFCRKGRYIHSTKLGGFFLLKSLSALRRIRRSTLRYQEEQARIERWLARIEDLAGSHYDLALEIGRCQNLVKGYGDTHARGLGNFNRLMGAVDMLKSRADGAALLAELRAAALADDQGQALTEKLAGLSRSPEKGRKT</sequence>
<proteinExistence type="predicted"/>
<feature type="domain" description="DUF6537" evidence="4">
    <location>
        <begin position="269"/>
        <end position="481"/>
    </location>
</feature>
<dbReference type="EMBL" id="BKCM01000005">
    <property type="protein sequence ID" value="GER00550.1"/>
    <property type="molecule type" value="Genomic_DNA"/>
</dbReference>
<dbReference type="AlphaFoldDB" id="A0A5A7MZM0"/>
<dbReference type="InterPro" id="IPR046667">
    <property type="entry name" value="DUF6537"/>
</dbReference>